<evidence type="ECO:0000313" key="2">
    <source>
        <dbReference type="EMBL" id="AWI28616.1"/>
    </source>
</evidence>
<dbReference type="OrthoDB" id="3873239at2"/>
<gene>
    <name evidence="2" type="ORF">DDW44_07315</name>
</gene>
<sequence>MSDANETLPAAHEPYGAAQGGSGEPFPVPRPAAGPPDARHATAPADGAAVTREGTGTAVTEAATGIAVTQDATGATVAAGEPAYDPAAPAPLGVQRVPTGHAGVDAHLERLADADHLPADGHLEVYEDVHRGLRDTLTALDARPDDSHDPRS</sequence>
<dbReference type="AlphaFoldDB" id="A0A2S1SQE6"/>
<accession>A0A2S1SQE6</accession>
<feature type="region of interest" description="Disordered" evidence="1">
    <location>
        <begin position="1"/>
        <end position="56"/>
    </location>
</feature>
<reference evidence="2 3" key="1">
    <citation type="submission" date="2018-05" db="EMBL/GenBank/DDBJ databases">
        <title>Complete genome sequence of sponge-derived Streptomyces sp. HNM0039.</title>
        <authorList>
            <person name="Huang X."/>
            <person name="Zhou S."/>
        </authorList>
    </citation>
    <scope>NUCLEOTIDE SEQUENCE [LARGE SCALE GENOMIC DNA]</scope>
    <source>
        <strain evidence="2 3">HNM0039</strain>
    </source>
</reference>
<name>A0A2S1SQE6_9ACTN</name>
<proteinExistence type="predicted"/>
<keyword evidence="3" id="KW-1185">Reference proteome</keyword>
<evidence type="ECO:0000313" key="3">
    <source>
        <dbReference type="Proteomes" id="UP000244900"/>
    </source>
</evidence>
<dbReference type="EMBL" id="CP029188">
    <property type="protein sequence ID" value="AWI28616.1"/>
    <property type="molecule type" value="Genomic_DNA"/>
</dbReference>
<protein>
    <submittedName>
        <fullName evidence="2">Uncharacterized protein</fullName>
    </submittedName>
</protein>
<feature type="compositionally biased region" description="Low complexity" evidence="1">
    <location>
        <begin position="47"/>
        <end position="56"/>
    </location>
</feature>
<dbReference type="Proteomes" id="UP000244900">
    <property type="component" value="Chromosome"/>
</dbReference>
<dbReference type="KEGG" id="stir:DDW44_07315"/>
<evidence type="ECO:0000256" key="1">
    <source>
        <dbReference type="SAM" id="MobiDB-lite"/>
    </source>
</evidence>
<organism evidence="2 3">
    <name type="scientific">Streptomyces tirandamycinicus</name>
    <dbReference type="NCBI Taxonomy" id="2174846"/>
    <lineage>
        <taxon>Bacteria</taxon>
        <taxon>Bacillati</taxon>
        <taxon>Actinomycetota</taxon>
        <taxon>Actinomycetes</taxon>
        <taxon>Kitasatosporales</taxon>
        <taxon>Streptomycetaceae</taxon>
        <taxon>Streptomyces</taxon>
    </lineage>
</organism>